<dbReference type="Proteomes" id="UP000556329">
    <property type="component" value="Unassembled WGS sequence"/>
</dbReference>
<dbReference type="RefSeq" id="WP_184873133.1">
    <property type="nucleotide sequence ID" value="NZ_JACHEF010000002.1"/>
</dbReference>
<feature type="active site" description="Charge relay system" evidence="14">
    <location>
        <position position="134"/>
    </location>
</feature>
<name>A0A841PBR2_9HYPH</name>
<evidence type="ECO:0000313" key="20">
    <source>
        <dbReference type="Proteomes" id="UP000556329"/>
    </source>
</evidence>
<evidence type="ECO:0000256" key="7">
    <source>
        <dbReference type="ARBA" id="ARBA00022729"/>
    </source>
</evidence>
<evidence type="ECO:0000259" key="18">
    <source>
        <dbReference type="PROSITE" id="PS50106"/>
    </source>
</evidence>
<protein>
    <recommendedName>
        <fullName evidence="5">Probable periplasmic serine endoprotease DegP-like</fullName>
        <ecNumber evidence="4">3.4.21.107</ecNumber>
    </recommendedName>
    <alternativeName>
        <fullName evidence="13">Protease Do</fullName>
    </alternativeName>
</protein>
<sequence>MSDIIRRHRVAASLGAALIISPFVISFAQSASNAVPTTQTPVAGITAPNGSFAPIVAADKPAVVTVTTVMKAQPESTDDGMPLGNSPFDEYFRQFFGDQGMPAPQTPPQQAPRAEALGSGFIVAADGTIVTNNHVVDGASSIKVTLDDGTELPAKLVGRDAKNDLAVLKIKSDKPLPTVKWGDSDRLMTGDQVLAIGNPFGIGTTVTAGIVSARGRDLHSGPFDDFIQIDAPINHGNSGGPLVDVSGNVVGINTAIYSPNGGSVGVGFAIPSDQAQKVVAKLMKDGSIQYGYLGVEIQPVTPDVASAIGLDHPGGALVSQVNEGSPAAKAGVETGDVIVSFAGQDVKDPKDLSRAVADVAPGVRETLDIWRKGKAMNVSVDVGRNGDDVKTASVPDESGAPSAEQGSRVPAIGLGLMDITPDVRQEMNLAANQHGALVASVNPDKPASASGIQPGDIIVAVNQAPVKTARQVTQAIAQAGKSGRKSVLLLVERDGSQIYVAVPFANG</sequence>
<dbReference type="SUPFAM" id="SSF50494">
    <property type="entry name" value="Trypsin-like serine proteases"/>
    <property type="match status" value="1"/>
</dbReference>
<keyword evidence="10 19" id="KW-0378">Hydrolase</keyword>
<evidence type="ECO:0000256" key="8">
    <source>
        <dbReference type="ARBA" id="ARBA00022737"/>
    </source>
</evidence>
<evidence type="ECO:0000256" key="10">
    <source>
        <dbReference type="ARBA" id="ARBA00022801"/>
    </source>
</evidence>
<evidence type="ECO:0000256" key="6">
    <source>
        <dbReference type="ARBA" id="ARBA00022670"/>
    </source>
</evidence>
<evidence type="ECO:0000256" key="15">
    <source>
        <dbReference type="PIRSR" id="PIRSR611782-2"/>
    </source>
</evidence>
<dbReference type="InterPro" id="IPR011782">
    <property type="entry name" value="Pept_S1C_Do"/>
</dbReference>
<comment type="caution">
    <text evidence="19">The sequence shown here is derived from an EMBL/GenBank/DDBJ whole genome shotgun (WGS) entry which is preliminary data.</text>
</comment>
<dbReference type="Pfam" id="PF13365">
    <property type="entry name" value="Trypsin_2"/>
    <property type="match status" value="1"/>
</dbReference>
<keyword evidence="12" id="KW-0346">Stress response</keyword>
<dbReference type="PANTHER" id="PTHR22939">
    <property type="entry name" value="SERINE PROTEASE FAMILY S1C HTRA-RELATED"/>
    <property type="match status" value="1"/>
</dbReference>
<dbReference type="SUPFAM" id="SSF50156">
    <property type="entry name" value="PDZ domain-like"/>
    <property type="match status" value="2"/>
</dbReference>
<dbReference type="GO" id="GO:0006508">
    <property type="term" value="P:proteolysis"/>
    <property type="evidence" value="ECO:0007669"/>
    <property type="project" value="UniProtKB-KW"/>
</dbReference>
<feature type="active site" description="Charge relay system" evidence="14">
    <location>
        <position position="238"/>
    </location>
</feature>
<evidence type="ECO:0000256" key="14">
    <source>
        <dbReference type="PIRSR" id="PIRSR611782-1"/>
    </source>
</evidence>
<evidence type="ECO:0000313" key="19">
    <source>
        <dbReference type="EMBL" id="MBB6410208.1"/>
    </source>
</evidence>
<dbReference type="FunFam" id="2.40.10.120:FF:000007">
    <property type="entry name" value="Periplasmic serine endoprotease DegP-like"/>
    <property type="match status" value="1"/>
</dbReference>
<keyword evidence="11" id="KW-0720">Serine protease</keyword>
<evidence type="ECO:0000256" key="4">
    <source>
        <dbReference type="ARBA" id="ARBA00013035"/>
    </source>
</evidence>
<dbReference type="CDD" id="cd10839">
    <property type="entry name" value="cpPDZ1_DegP-like"/>
    <property type="match status" value="1"/>
</dbReference>
<evidence type="ECO:0000256" key="16">
    <source>
        <dbReference type="SAM" id="MobiDB-lite"/>
    </source>
</evidence>
<dbReference type="Pfam" id="PF13180">
    <property type="entry name" value="PDZ_2"/>
    <property type="match status" value="2"/>
</dbReference>
<dbReference type="Gene3D" id="2.30.42.10">
    <property type="match status" value="2"/>
</dbReference>
<feature type="chain" id="PRO_5038627694" description="Probable periplasmic serine endoprotease DegP-like" evidence="17">
    <location>
        <begin position="34"/>
        <end position="507"/>
    </location>
</feature>
<keyword evidence="6 19" id="KW-0645">Protease</keyword>
<reference evidence="19 20" key="1">
    <citation type="submission" date="2020-08" db="EMBL/GenBank/DDBJ databases">
        <title>Genomic Encyclopedia of Type Strains, Phase IV (KMG-IV): sequencing the most valuable type-strain genomes for metagenomic binning, comparative biology and taxonomic classification.</title>
        <authorList>
            <person name="Goeker M."/>
        </authorList>
    </citation>
    <scope>NUCLEOTIDE SEQUENCE [LARGE SCALE GENOMIC DNA]</scope>
    <source>
        <strain evidence="19 20">DSM 100039</strain>
    </source>
</reference>
<dbReference type="PRINTS" id="PR00834">
    <property type="entry name" value="PROTEASES2C"/>
</dbReference>
<evidence type="ECO:0000256" key="1">
    <source>
        <dbReference type="ARBA" id="ARBA00001772"/>
    </source>
</evidence>
<dbReference type="GO" id="GO:0042597">
    <property type="term" value="C:periplasmic space"/>
    <property type="evidence" value="ECO:0007669"/>
    <property type="project" value="UniProtKB-SubCell"/>
</dbReference>
<gene>
    <name evidence="19" type="ORF">HNQ71_002873</name>
</gene>
<feature type="domain" description="PDZ" evidence="18">
    <location>
        <begin position="404"/>
        <end position="495"/>
    </location>
</feature>
<proteinExistence type="inferred from homology"/>
<evidence type="ECO:0000256" key="17">
    <source>
        <dbReference type="SAM" id="SignalP"/>
    </source>
</evidence>
<dbReference type="GO" id="GO:0004252">
    <property type="term" value="F:serine-type endopeptidase activity"/>
    <property type="evidence" value="ECO:0007669"/>
    <property type="project" value="InterPro"/>
</dbReference>
<keyword evidence="9" id="KW-0574">Periplasm</keyword>
<feature type="binding site" evidence="15">
    <location>
        <position position="164"/>
    </location>
    <ligand>
        <name>substrate</name>
    </ligand>
</feature>
<evidence type="ECO:0000256" key="2">
    <source>
        <dbReference type="ARBA" id="ARBA00004418"/>
    </source>
</evidence>
<evidence type="ECO:0000256" key="5">
    <source>
        <dbReference type="ARBA" id="ARBA00013958"/>
    </source>
</evidence>
<dbReference type="InterPro" id="IPR001940">
    <property type="entry name" value="Peptidase_S1C"/>
</dbReference>
<dbReference type="PROSITE" id="PS50106">
    <property type="entry name" value="PDZ"/>
    <property type="match status" value="2"/>
</dbReference>
<dbReference type="Gene3D" id="2.40.10.120">
    <property type="match status" value="1"/>
</dbReference>
<dbReference type="SMART" id="SM00228">
    <property type="entry name" value="PDZ"/>
    <property type="match status" value="2"/>
</dbReference>
<feature type="active site" description="Charge relay system" evidence="14">
    <location>
        <position position="164"/>
    </location>
</feature>
<comment type="subcellular location">
    <subcellularLocation>
        <location evidence="2">Periplasm</location>
    </subcellularLocation>
</comment>
<accession>A0A841PBR2</accession>
<feature type="binding site" evidence="15">
    <location>
        <position position="134"/>
    </location>
    <ligand>
        <name>substrate</name>
    </ligand>
</feature>
<keyword evidence="20" id="KW-1185">Reference proteome</keyword>
<dbReference type="AlphaFoldDB" id="A0A841PBR2"/>
<evidence type="ECO:0000256" key="3">
    <source>
        <dbReference type="ARBA" id="ARBA00010541"/>
    </source>
</evidence>
<dbReference type="EC" id="3.4.21.107" evidence="4"/>
<evidence type="ECO:0000256" key="12">
    <source>
        <dbReference type="ARBA" id="ARBA00023016"/>
    </source>
</evidence>
<comment type="catalytic activity">
    <reaction evidence="1">
        <text>Acts on substrates that are at least partially unfolded. The cleavage site P1 residue is normally between a pair of hydrophobic residues, such as Val-|-Val.</text>
        <dbReference type="EC" id="3.4.21.107"/>
    </reaction>
</comment>
<feature type="binding site" evidence="15">
    <location>
        <begin position="236"/>
        <end position="238"/>
    </location>
    <ligand>
        <name>substrate</name>
    </ligand>
</feature>
<comment type="similarity">
    <text evidence="3">Belongs to the peptidase S1C family.</text>
</comment>
<evidence type="ECO:0000256" key="13">
    <source>
        <dbReference type="ARBA" id="ARBA00032850"/>
    </source>
</evidence>
<feature type="region of interest" description="Disordered" evidence="16">
    <location>
        <begin position="381"/>
        <end position="407"/>
    </location>
</feature>
<evidence type="ECO:0000256" key="9">
    <source>
        <dbReference type="ARBA" id="ARBA00022764"/>
    </source>
</evidence>
<evidence type="ECO:0000256" key="11">
    <source>
        <dbReference type="ARBA" id="ARBA00022825"/>
    </source>
</evidence>
<organism evidence="19 20">
    <name type="scientific">Mesorhizobium sangaii</name>
    <dbReference type="NCBI Taxonomy" id="505389"/>
    <lineage>
        <taxon>Bacteria</taxon>
        <taxon>Pseudomonadati</taxon>
        <taxon>Pseudomonadota</taxon>
        <taxon>Alphaproteobacteria</taxon>
        <taxon>Hyphomicrobiales</taxon>
        <taxon>Phyllobacteriaceae</taxon>
        <taxon>Mesorhizobium</taxon>
    </lineage>
</organism>
<keyword evidence="7 17" id="KW-0732">Signal</keyword>
<dbReference type="EMBL" id="JACHEF010000002">
    <property type="protein sequence ID" value="MBB6410208.1"/>
    <property type="molecule type" value="Genomic_DNA"/>
</dbReference>
<dbReference type="InterPro" id="IPR036034">
    <property type="entry name" value="PDZ_sf"/>
</dbReference>
<dbReference type="InterPro" id="IPR001478">
    <property type="entry name" value="PDZ"/>
</dbReference>
<feature type="domain" description="PDZ" evidence="18">
    <location>
        <begin position="279"/>
        <end position="348"/>
    </location>
</feature>
<dbReference type="InterPro" id="IPR009003">
    <property type="entry name" value="Peptidase_S1_PA"/>
</dbReference>
<feature type="signal peptide" evidence="17">
    <location>
        <begin position="1"/>
        <end position="33"/>
    </location>
</feature>
<dbReference type="NCBIfam" id="TIGR02037">
    <property type="entry name" value="degP_htrA_DO"/>
    <property type="match status" value="1"/>
</dbReference>
<keyword evidence="8" id="KW-0677">Repeat</keyword>
<dbReference type="PANTHER" id="PTHR22939:SF130">
    <property type="entry name" value="PERIPLASMIC SERINE ENDOPROTEASE DEGP-LIKE-RELATED"/>
    <property type="match status" value="1"/>
</dbReference>